<keyword evidence="2 3" id="KW-0186">Copper</keyword>
<feature type="signal peptide" evidence="5">
    <location>
        <begin position="1"/>
        <end position="21"/>
    </location>
</feature>
<evidence type="ECO:0000313" key="6">
    <source>
        <dbReference type="EMBL" id="MCQ8183835.1"/>
    </source>
</evidence>
<accession>A0A9X2L692</accession>
<dbReference type="CDD" id="cd02968">
    <property type="entry name" value="SCO"/>
    <property type="match status" value="1"/>
</dbReference>
<feature type="binding site" evidence="3">
    <location>
        <position position="74"/>
    </location>
    <ligand>
        <name>Cu cation</name>
        <dbReference type="ChEBI" id="CHEBI:23378"/>
    </ligand>
</feature>
<evidence type="ECO:0000256" key="2">
    <source>
        <dbReference type="ARBA" id="ARBA00023008"/>
    </source>
</evidence>
<evidence type="ECO:0000256" key="3">
    <source>
        <dbReference type="PIRSR" id="PIRSR603782-1"/>
    </source>
</evidence>
<evidence type="ECO:0000256" key="1">
    <source>
        <dbReference type="ARBA" id="ARBA00010996"/>
    </source>
</evidence>
<dbReference type="RefSeq" id="WP_256617638.1">
    <property type="nucleotide sequence ID" value="NZ_JANIBC010000001.1"/>
</dbReference>
<dbReference type="EMBL" id="JANIBC010000001">
    <property type="protein sequence ID" value="MCQ8183835.1"/>
    <property type="molecule type" value="Genomic_DNA"/>
</dbReference>
<dbReference type="Gene3D" id="3.40.30.10">
    <property type="entry name" value="Glutaredoxin"/>
    <property type="match status" value="1"/>
</dbReference>
<sequence>MASPFRFGAALALPFLLLACAESDVPAAGEIQLNEAFEAEFDLVDHHGEPATDERFEGEPMLIYFGFTSCPDVCPAALGVMTATLDELGGDADKLQPLFITVDPERDTPERLRNHLAFDQRILGLTGEEDAVANARDSMRVFAAKAPLEGSAAGYTMDHQSMFFLTDKEGNPIKAFRDDVPPETLASRIRVHL</sequence>
<dbReference type="SUPFAM" id="SSF52833">
    <property type="entry name" value="Thioredoxin-like"/>
    <property type="match status" value="1"/>
</dbReference>
<dbReference type="PANTHER" id="PTHR12151:SF25">
    <property type="entry name" value="LINALOOL DEHYDRATASE_ISOMERASE DOMAIN-CONTAINING PROTEIN"/>
    <property type="match status" value="1"/>
</dbReference>
<comment type="similarity">
    <text evidence="1">Belongs to the SCO1/2 family.</text>
</comment>
<keyword evidence="3" id="KW-0479">Metal-binding</keyword>
<dbReference type="InterPro" id="IPR003782">
    <property type="entry name" value="SCO1/SenC"/>
</dbReference>
<evidence type="ECO:0000256" key="5">
    <source>
        <dbReference type="SAM" id="SignalP"/>
    </source>
</evidence>
<dbReference type="PANTHER" id="PTHR12151">
    <property type="entry name" value="ELECTRON TRANSPORT PROTIN SCO1/SENC FAMILY MEMBER"/>
    <property type="match status" value="1"/>
</dbReference>
<comment type="caution">
    <text evidence="6">The sequence shown here is derived from an EMBL/GenBank/DDBJ whole genome shotgun (WGS) entry which is preliminary data.</text>
</comment>
<reference evidence="6" key="1">
    <citation type="submission" date="2022-07" db="EMBL/GenBank/DDBJ databases">
        <title>Parvularcula maris sp. nov., an algicidal bacterium isolated from seawater.</title>
        <authorList>
            <person name="Li F."/>
        </authorList>
    </citation>
    <scope>NUCLEOTIDE SEQUENCE</scope>
    <source>
        <strain evidence="6">BGMRC 0090</strain>
    </source>
</reference>
<evidence type="ECO:0000313" key="7">
    <source>
        <dbReference type="Proteomes" id="UP001142610"/>
    </source>
</evidence>
<dbReference type="Pfam" id="PF02630">
    <property type="entry name" value="SCO1-SenC"/>
    <property type="match status" value="1"/>
</dbReference>
<keyword evidence="5" id="KW-0732">Signal</keyword>
<feature type="disulfide bond" description="Redox-active" evidence="4">
    <location>
        <begin position="70"/>
        <end position="74"/>
    </location>
</feature>
<gene>
    <name evidence="6" type="ORF">NOG11_00380</name>
</gene>
<feature type="binding site" evidence="3">
    <location>
        <position position="70"/>
    </location>
    <ligand>
        <name>Cu cation</name>
        <dbReference type="ChEBI" id="CHEBI:23378"/>
    </ligand>
</feature>
<keyword evidence="7" id="KW-1185">Reference proteome</keyword>
<dbReference type="PROSITE" id="PS51257">
    <property type="entry name" value="PROKAR_LIPOPROTEIN"/>
    <property type="match status" value="1"/>
</dbReference>
<dbReference type="InterPro" id="IPR036249">
    <property type="entry name" value="Thioredoxin-like_sf"/>
</dbReference>
<name>A0A9X2L692_9PROT</name>
<dbReference type="Proteomes" id="UP001142610">
    <property type="component" value="Unassembled WGS sequence"/>
</dbReference>
<keyword evidence="4" id="KW-1015">Disulfide bond</keyword>
<feature type="chain" id="PRO_5040957068" evidence="5">
    <location>
        <begin position="22"/>
        <end position="193"/>
    </location>
</feature>
<evidence type="ECO:0000256" key="4">
    <source>
        <dbReference type="PIRSR" id="PIRSR603782-2"/>
    </source>
</evidence>
<proteinExistence type="inferred from homology"/>
<dbReference type="GO" id="GO:0046872">
    <property type="term" value="F:metal ion binding"/>
    <property type="evidence" value="ECO:0007669"/>
    <property type="project" value="UniProtKB-KW"/>
</dbReference>
<feature type="binding site" evidence="3">
    <location>
        <position position="159"/>
    </location>
    <ligand>
        <name>Cu cation</name>
        <dbReference type="ChEBI" id="CHEBI:23378"/>
    </ligand>
</feature>
<organism evidence="6 7">
    <name type="scientific">Parvularcula maris</name>
    <dbReference type="NCBI Taxonomy" id="2965077"/>
    <lineage>
        <taxon>Bacteria</taxon>
        <taxon>Pseudomonadati</taxon>
        <taxon>Pseudomonadota</taxon>
        <taxon>Alphaproteobacteria</taxon>
        <taxon>Parvularculales</taxon>
        <taxon>Parvularculaceae</taxon>
        <taxon>Parvularcula</taxon>
    </lineage>
</organism>
<protein>
    <submittedName>
        <fullName evidence="6">SCO family protein</fullName>
    </submittedName>
</protein>
<dbReference type="FunFam" id="3.40.30.10:FF:000013">
    <property type="entry name" value="Blast:Protein SCO1 homolog, mitochondrial"/>
    <property type="match status" value="1"/>
</dbReference>
<dbReference type="AlphaFoldDB" id="A0A9X2L692"/>